<dbReference type="InterPro" id="IPR016166">
    <property type="entry name" value="FAD-bd_PCMH"/>
</dbReference>
<dbReference type="InterPro" id="IPR006094">
    <property type="entry name" value="Oxid_FAD_bind_N"/>
</dbReference>
<evidence type="ECO:0000256" key="3">
    <source>
        <dbReference type="SAM" id="SignalP"/>
    </source>
</evidence>
<evidence type="ECO:0000259" key="4">
    <source>
        <dbReference type="PROSITE" id="PS51387"/>
    </source>
</evidence>
<evidence type="ECO:0000256" key="2">
    <source>
        <dbReference type="ARBA" id="ARBA00023002"/>
    </source>
</evidence>
<keyword evidence="6" id="KW-1185">Reference proteome</keyword>
<dbReference type="Pfam" id="PF01565">
    <property type="entry name" value="FAD_binding_4"/>
    <property type="match status" value="1"/>
</dbReference>
<dbReference type="InterPro" id="IPR050432">
    <property type="entry name" value="FAD-linked_Oxidoreductases_BP"/>
</dbReference>
<keyword evidence="3" id="KW-0732">Signal</keyword>
<dbReference type="InterPro" id="IPR036318">
    <property type="entry name" value="FAD-bd_PCMH-like_sf"/>
</dbReference>
<reference evidence="5 6" key="1">
    <citation type="submission" date="2024-01" db="EMBL/GenBank/DDBJ databases">
        <title>Complete genome of Cladobotryum mycophilum ATHUM6906.</title>
        <authorList>
            <person name="Christinaki A.C."/>
            <person name="Myridakis A.I."/>
            <person name="Kouvelis V.N."/>
        </authorList>
    </citation>
    <scope>NUCLEOTIDE SEQUENCE [LARGE SCALE GENOMIC DNA]</scope>
    <source>
        <strain evidence="5 6">ATHUM6906</strain>
    </source>
</reference>
<dbReference type="Proteomes" id="UP001338125">
    <property type="component" value="Unassembled WGS sequence"/>
</dbReference>
<sequence length="582" mass="62890">MFHPITAILALIPLVQSTATTRDWRALNASLQYRLQAVTPIALPCFSTRDGRPSLPQPQACSDIQDHYTNAQYRVDNFASYVWAQAEVCNSEFSQQCLLDPTDPHNTAAYTNVSCNQGALPSYYVEVETAKDVTAAFRFASTTGTTISIKNSGHDYIARSSGPGSLALWTRKLQSLTYHDAFVPTGCRAQVGRAISTGAGVNFDQVYTFAHQNNVTFLGGSGPTVGASGGWAMTGGHGILSRAYGLGIDRILEFEVVTPDGKRRIANSCQNEDLFWALRGGGGSTFGVVLSSTHRVEPAMPVSVASISIPSNSPANISDGFLNLVLNSTLQWANEGWGGYQGGTVSVVATPLLSLAEAQSSMGELARFAKAHGGSAVIESLDSFYEMYTKYILPAPPVADMNFNHNWMIPSRFFATADGRQKLQAHLNWMTSVGLTPGFLATTPYLYSGQGGPDSKVKAYSYGPVSSTSSTSAWRKSAAILTTKTGWAFNAPIEDRKKLARTLREASDRARKLAPDGGSYANEAHPWVNNWQEAFWGDNYAKLSLLKWKWDPWGLLGCWHCVGSEMGGPSDVVGGRCLGRLI</sequence>
<protein>
    <submittedName>
        <fullName evidence="5">FAD-linked oxidoreductase phmC</fullName>
    </submittedName>
</protein>
<dbReference type="SUPFAM" id="SSF56176">
    <property type="entry name" value="FAD-binding/transporter-associated domain-like"/>
    <property type="match status" value="1"/>
</dbReference>
<dbReference type="InterPro" id="IPR012951">
    <property type="entry name" value="BBE"/>
</dbReference>
<dbReference type="PROSITE" id="PS51387">
    <property type="entry name" value="FAD_PCMH"/>
    <property type="match status" value="1"/>
</dbReference>
<comment type="caution">
    <text evidence="5">The sequence shown here is derived from an EMBL/GenBank/DDBJ whole genome shotgun (WGS) entry which is preliminary data.</text>
</comment>
<dbReference type="Pfam" id="PF08031">
    <property type="entry name" value="BBE"/>
    <property type="match status" value="1"/>
</dbReference>
<evidence type="ECO:0000313" key="5">
    <source>
        <dbReference type="EMBL" id="KAK5996032.1"/>
    </source>
</evidence>
<dbReference type="PANTHER" id="PTHR13878">
    <property type="entry name" value="GULONOLACTONE OXIDASE"/>
    <property type="match status" value="1"/>
</dbReference>
<keyword evidence="2" id="KW-0560">Oxidoreductase</keyword>
<dbReference type="Gene3D" id="3.30.465.10">
    <property type="match status" value="1"/>
</dbReference>
<evidence type="ECO:0000313" key="6">
    <source>
        <dbReference type="Proteomes" id="UP001338125"/>
    </source>
</evidence>
<accession>A0ABR0SVW3</accession>
<dbReference type="PANTHER" id="PTHR13878:SF91">
    <property type="entry name" value="FAD BINDING DOMAIN PROTEIN (AFU_ORTHOLOGUE AFUA_6G12070)-RELATED"/>
    <property type="match status" value="1"/>
</dbReference>
<organism evidence="5 6">
    <name type="scientific">Cladobotryum mycophilum</name>
    <dbReference type="NCBI Taxonomy" id="491253"/>
    <lineage>
        <taxon>Eukaryota</taxon>
        <taxon>Fungi</taxon>
        <taxon>Dikarya</taxon>
        <taxon>Ascomycota</taxon>
        <taxon>Pezizomycotina</taxon>
        <taxon>Sordariomycetes</taxon>
        <taxon>Hypocreomycetidae</taxon>
        <taxon>Hypocreales</taxon>
        <taxon>Hypocreaceae</taxon>
        <taxon>Cladobotryum</taxon>
    </lineage>
</organism>
<dbReference type="EMBL" id="JAVFKD010000004">
    <property type="protein sequence ID" value="KAK5996032.1"/>
    <property type="molecule type" value="Genomic_DNA"/>
</dbReference>
<comment type="similarity">
    <text evidence="1">Belongs to the oxygen-dependent FAD-linked oxidoreductase family.</text>
</comment>
<dbReference type="InterPro" id="IPR016169">
    <property type="entry name" value="FAD-bd_PCMH_sub2"/>
</dbReference>
<feature type="chain" id="PRO_5046106719" evidence="3">
    <location>
        <begin position="18"/>
        <end position="582"/>
    </location>
</feature>
<feature type="signal peptide" evidence="3">
    <location>
        <begin position="1"/>
        <end position="17"/>
    </location>
</feature>
<gene>
    <name evidence="5" type="ORF">PT974_04455</name>
</gene>
<name>A0ABR0SVW3_9HYPO</name>
<proteinExistence type="inferred from homology"/>
<evidence type="ECO:0000256" key="1">
    <source>
        <dbReference type="ARBA" id="ARBA00005466"/>
    </source>
</evidence>
<feature type="domain" description="FAD-binding PCMH-type" evidence="4">
    <location>
        <begin position="117"/>
        <end position="299"/>
    </location>
</feature>